<dbReference type="SMART" id="SM00390">
    <property type="entry name" value="GoLoco"/>
    <property type="match status" value="1"/>
</dbReference>
<proteinExistence type="predicted"/>
<evidence type="ECO:0000313" key="2">
    <source>
        <dbReference type="Proteomes" id="UP000614601"/>
    </source>
</evidence>
<dbReference type="Pfam" id="PF02188">
    <property type="entry name" value="GoLoco"/>
    <property type="match status" value="1"/>
</dbReference>
<gene>
    <name evidence="1" type="ORF">BOKJ2_LOCUS3907</name>
</gene>
<sequence length="229" mass="26779">MDWMWSWKDYVFYGMCSCSGTSGVDTEPVPKNKRIDWNHALEHNTDRPLWCAKRSFCGDSSTVEEVEMPTSPVQRQISAKKLLKTEEEVDDDGIRVIMRRPSRYTKRSAKEVIVDGMRRLSRRTSAHCDLYSVQSYAQDWSQTPSFFSMSPQGTPVAQPRLYKDQKSAEFLNFLEHMQSQRLDDQRCEMPDMRYRNNSDDKSHNWGFLVYVNELQQVITGLRRDPSSLL</sequence>
<dbReference type="InterPro" id="IPR003109">
    <property type="entry name" value="GoLoco_motif"/>
</dbReference>
<protein>
    <submittedName>
        <fullName evidence="1">Uncharacterized protein</fullName>
    </submittedName>
</protein>
<evidence type="ECO:0000313" key="1">
    <source>
        <dbReference type="EMBL" id="CAD5211849.1"/>
    </source>
</evidence>
<dbReference type="EMBL" id="CAJFCW020000002">
    <property type="protein sequence ID" value="CAG9094540.1"/>
    <property type="molecule type" value="Genomic_DNA"/>
</dbReference>
<accession>A0A811K713</accession>
<dbReference type="AlphaFoldDB" id="A0A811K713"/>
<dbReference type="GO" id="GO:0030695">
    <property type="term" value="F:GTPase regulator activity"/>
    <property type="evidence" value="ECO:0007669"/>
    <property type="project" value="InterPro"/>
</dbReference>
<dbReference type="Proteomes" id="UP000614601">
    <property type="component" value="Unassembled WGS sequence"/>
</dbReference>
<dbReference type="OrthoDB" id="5875445at2759"/>
<name>A0A811K713_9BILA</name>
<reference evidence="1" key="1">
    <citation type="submission" date="2020-09" db="EMBL/GenBank/DDBJ databases">
        <authorList>
            <person name="Kikuchi T."/>
        </authorList>
    </citation>
    <scope>NUCLEOTIDE SEQUENCE</scope>
    <source>
        <strain evidence="1">SH1</strain>
    </source>
</reference>
<comment type="caution">
    <text evidence="1">The sequence shown here is derived from an EMBL/GenBank/DDBJ whole genome shotgun (WGS) entry which is preliminary data.</text>
</comment>
<keyword evidence="2" id="KW-1185">Reference proteome</keyword>
<dbReference type="Proteomes" id="UP000783686">
    <property type="component" value="Unassembled WGS sequence"/>
</dbReference>
<dbReference type="EMBL" id="CAJFDH010000002">
    <property type="protein sequence ID" value="CAD5211849.1"/>
    <property type="molecule type" value="Genomic_DNA"/>
</dbReference>
<organism evidence="1 2">
    <name type="scientific">Bursaphelenchus okinawaensis</name>
    <dbReference type="NCBI Taxonomy" id="465554"/>
    <lineage>
        <taxon>Eukaryota</taxon>
        <taxon>Metazoa</taxon>
        <taxon>Ecdysozoa</taxon>
        <taxon>Nematoda</taxon>
        <taxon>Chromadorea</taxon>
        <taxon>Rhabditida</taxon>
        <taxon>Tylenchina</taxon>
        <taxon>Tylenchomorpha</taxon>
        <taxon>Aphelenchoidea</taxon>
        <taxon>Aphelenchoididae</taxon>
        <taxon>Bursaphelenchus</taxon>
    </lineage>
</organism>
<dbReference type="PROSITE" id="PS50877">
    <property type="entry name" value="GOLOCO"/>
    <property type="match status" value="1"/>
</dbReference>